<evidence type="ECO:0000313" key="6">
    <source>
        <dbReference type="EMBL" id="MDP4575043.1"/>
    </source>
</evidence>
<dbReference type="Proteomes" id="UP001240639">
    <property type="component" value="Unassembled WGS sequence"/>
</dbReference>
<keyword evidence="6" id="KW-0548">Nucleotidyltransferase</keyword>
<accession>A0ABT9HQM9</accession>
<dbReference type="SMART" id="SM00267">
    <property type="entry name" value="GGDEF"/>
    <property type="match status" value="1"/>
</dbReference>
<dbReference type="EMBL" id="JAVAIM010000001">
    <property type="protein sequence ID" value="MDP4575043.1"/>
    <property type="molecule type" value="Genomic_DNA"/>
</dbReference>
<evidence type="ECO:0000259" key="5">
    <source>
        <dbReference type="PROSITE" id="PS50887"/>
    </source>
</evidence>
<dbReference type="GO" id="GO:0052621">
    <property type="term" value="F:diguanylate cyclase activity"/>
    <property type="evidence" value="ECO:0007669"/>
    <property type="project" value="UniProtKB-EC"/>
</dbReference>
<dbReference type="SUPFAM" id="SSF55073">
    <property type="entry name" value="Nucleotide cyclase"/>
    <property type="match status" value="1"/>
</dbReference>
<dbReference type="Pfam" id="PF00990">
    <property type="entry name" value="GGDEF"/>
    <property type="match status" value="1"/>
</dbReference>
<feature type="domain" description="GGDEF" evidence="5">
    <location>
        <begin position="268"/>
        <end position="399"/>
    </location>
</feature>
<dbReference type="PROSITE" id="PS50887">
    <property type="entry name" value="GGDEF"/>
    <property type="match status" value="1"/>
</dbReference>
<keyword evidence="7" id="KW-1185">Reference proteome</keyword>
<reference evidence="6 7" key="1">
    <citation type="submission" date="2023-08" db="EMBL/GenBank/DDBJ databases">
        <title>genomic of G39.</title>
        <authorList>
            <person name="Wang Y."/>
        </authorList>
    </citation>
    <scope>NUCLEOTIDE SEQUENCE [LARGE SCALE GENOMIC DNA]</scope>
    <source>
        <strain evidence="6 7">G39</strain>
    </source>
</reference>
<dbReference type="PANTHER" id="PTHR45138:SF9">
    <property type="entry name" value="DIGUANYLATE CYCLASE DGCM-RELATED"/>
    <property type="match status" value="1"/>
</dbReference>
<comment type="catalytic activity">
    <reaction evidence="2">
        <text>2 GTP = 3',3'-c-di-GMP + 2 diphosphate</text>
        <dbReference type="Rhea" id="RHEA:24898"/>
        <dbReference type="ChEBI" id="CHEBI:33019"/>
        <dbReference type="ChEBI" id="CHEBI:37565"/>
        <dbReference type="ChEBI" id="CHEBI:58805"/>
        <dbReference type="EC" id="2.7.7.65"/>
    </reaction>
</comment>
<keyword evidence="4" id="KW-0472">Membrane</keyword>
<dbReference type="Pfam" id="PF05227">
    <property type="entry name" value="CHASE3"/>
    <property type="match status" value="1"/>
</dbReference>
<keyword evidence="3" id="KW-0175">Coiled coil</keyword>
<dbReference type="InterPro" id="IPR050469">
    <property type="entry name" value="Diguanylate_Cyclase"/>
</dbReference>
<dbReference type="InterPro" id="IPR007891">
    <property type="entry name" value="CHASE3"/>
</dbReference>
<dbReference type="InterPro" id="IPR000160">
    <property type="entry name" value="GGDEF_dom"/>
</dbReference>
<dbReference type="PANTHER" id="PTHR45138">
    <property type="entry name" value="REGULATORY COMPONENTS OF SENSORY TRANSDUCTION SYSTEM"/>
    <property type="match status" value="1"/>
</dbReference>
<keyword evidence="4" id="KW-0812">Transmembrane</keyword>
<name>A0ABT9HQM9_9SPHN</name>
<evidence type="ECO:0000256" key="3">
    <source>
        <dbReference type="SAM" id="Coils"/>
    </source>
</evidence>
<evidence type="ECO:0000256" key="1">
    <source>
        <dbReference type="ARBA" id="ARBA00012528"/>
    </source>
</evidence>
<dbReference type="CDD" id="cd01949">
    <property type="entry name" value="GGDEF"/>
    <property type="match status" value="1"/>
</dbReference>
<dbReference type="RefSeq" id="WP_305932390.1">
    <property type="nucleotide sequence ID" value="NZ_JAVAIM010000001.1"/>
</dbReference>
<dbReference type="EC" id="2.7.7.65" evidence="1"/>
<protein>
    <recommendedName>
        <fullName evidence="1">diguanylate cyclase</fullName>
        <ecNumber evidence="1">2.7.7.65</ecNumber>
    </recommendedName>
</protein>
<keyword evidence="6" id="KW-0808">Transferase</keyword>
<feature type="transmembrane region" description="Helical" evidence="4">
    <location>
        <begin position="196"/>
        <end position="219"/>
    </location>
</feature>
<organism evidence="6 7">
    <name type="scientific">Qipengyuania profundimaris</name>
    <dbReference type="NCBI Taxonomy" id="3067652"/>
    <lineage>
        <taxon>Bacteria</taxon>
        <taxon>Pseudomonadati</taxon>
        <taxon>Pseudomonadota</taxon>
        <taxon>Alphaproteobacteria</taxon>
        <taxon>Sphingomonadales</taxon>
        <taxon>Erythrobacteraceae</taxon>
        <taxon>Qipengyuania</taxon>
    </lineage>
</organism>
<evidence type="ECO:0000256" key="2">
    <source>
        <dbReference type="ARBA" id="ARBA00034247"/>
    </source>
</evidence>
<gene>
    <name evidence="6" type="ORF">Q9K02_07825</name>
</gene>
<evidence type="ECO:0000313" key="7">
    <source>
        <dbReference type="Proteomes" id="UP001240639"/>
    </source>
</evidence>
<sequence>MWLIRHFARRSRGSDWRAYFLIGCVAILALLLAGASWSAQRSASERSANEARQTQTLEVLLETDRLRTAALQQIRGERGYLLTDDPLFLQPYRTGVRDAQDARTRLAQLIANNPAQTRRLAAMEEQFERLNAVFSAMIEQQETGRNAEAIFYIRQGADRRAIEAILAGLSEIERAERELLREQTSLAQRRARENELYQYGLTGIGALLLILATVATFYIRRAVDAEAQARRELQRFAATDALTGLPNRRSFMEALGRALERAANDPSRKLCVAIFDIDHFKRINDRFGHPAGDEVIREVGVRADDSLRTRDFVGRIGGEEFAIILPKADIEGAKTVCERLRLAIDGKPVRHGDAIIPFTISVGVAEFQSDDDIDHIMARADEALYEAKTGGRNQVRVAA</sequence>
<keyword evidence="4" id="KW-1133">Transmembrane helix</keyword>
<proteinExistence type="predicted"/>
<dbReference type="InterPro" id="IPR043128">
    <property type="entry name" value="Rev_trsase/Diguanyl_cyclase"/>
</dbReference>
<dbReference type="CDD" id="cd19410">
    <property type="entry name" value="HK9-like_sensor"/>
    <property type="match status" value="1"/>
</dbReference>
<dbReference type="NCBIfam" id="TIGR00254">
    <property type="entry name" value="GGDEF"/>
    <property type="match status" value="1"/>
</dbReference>
<dbReference type="InterPro" id="IPR029787">
    <property type="entry name" value="Nucleotide_cyclase"/>
</dbReference>
<evidence type="ECO:0000256" key="4">
    <source>
        <dbReference type="SAM" id="Phobius"/>
    </source>
</evidence>
<comment type="caution">
    <text evidence="6">The sequence shown here is derived from an EMBL/GenBank/DDBJ whole genome shotgun (WGS) entry which is preliminary data.</text>
</comment>
<dbReference type="Gene3D" id="3.30.70.270">
    <property type="match status" value="1"/>
</dbReference>
<feature type="coiled-coil region" evidence="3">
    <location>
        <begin position="106"/>
        <end position="140"/>
    </location>
</feature>